<organism evidence="1">
    <name type="scientific">marine sediment metagenome</name>
    <dbReference type="NCBI Taxonomy" id="412755"/>
    <lineage>
        <taxon>unclassified sequences</taxon>
        <taxon>metagenomes</taxon>
        <taxon>ecological metagenomes</taxon>
    </lineage>
</organism>
<gene>
    <name evidence="1" type="ORF">S03H2_55444</name>
</gene>
<comment type="caution">
    <text evidence="1">The sequence shown here is derived from an EMBL/GenBank/DDBJ whole genome shotgun (WGS) entry which is preliminary data.</text>
</comment>
<sequence length="81" mass="9804">EQWVFQKNEDQCFFCEKAKDLIKINIDEIKNINILKIQIAEAFEEIEKKEILVCKEHLEDCRREVEEIFIFKGIKINPNYD</sequence>
<accession>X1JPW6</accession>
<dbReference type="AlphaFoldDB" id="X1JPW6"/>
<name>X1JPW6_9ZZZZ</name>
<feature type="non-terminal residue" evidence="1">
    <location>
        <position position="1"/>
    </location>
</feature>
<protein>
    <submittedName>
        <fullName evidence="1">Uncharacterized protein</fullName>
    </submittedName>
</protein>
<proteinExistence type="predicted"/>
<dbReference type="EMBL" id="BARU01035410">
    <property type="protein sequence ID" value="GAH80329.1"/>
    <property type="molecule type" value="Genomic_DNA"/>
</dbReference>
<evidence type="ECO:0000313" key="1">
    <source>
        <dbReference type="EMBL" id="GAH80329.1"/>
    </source>
</evidence>
<reference evidence="1" key="1">
    <citation type="journal article" date="2014" name="Front. Microbiol.">
        <title>High frequency of phylogenetically diverse reductive dehalogenase-homologous genes in deep subseafloor sedimentary metagenomes.</title>
        <authorList>
            <person name="Kawai M."/>
            <person name="Futagami T."/>
            <person name="Toyoda A."/>
            <person name="Takaki Y."/>
            <person name="Nishi S."/>
            <person name="Hori S."/>
            <person name="Arai W."/>
            <person name="Tsubouchi T."/>
            <person name="Morono Y."/>
            <person name="Uchiyama I."/>
            <person name="Ito T."/>
            <person name="Fujiyama A."/>
            <person name="Inagaki F."/>
            <person name="Takami H."/>
        </authorList>
    </citation>
    <scope>NUCLEOTIDE SEQUENCE</scope>
    <source>
        <strain evidence="1">Expedition CK06-06</strain>
    </source>
</reference>